<evidence type="ECO:0000256" key="4">
    <source>
        <dbReference type="ARBA" id="ARBA00022989"/>
    </source>
</evidence>
<proteinExistence type="predicted"/>
<evidence type="ECO:0000256" key="5">
    <source>
        <dbReference type="ARBA" id="ARBA00023136"/>
    </source>
</evidence>
<dbReference type="CDD" id="cd00637">
    <property type="entry name" value="7tm_classA_rhodopsin-like"/>
    <property type="match status" value="1"/>
</dbReference>
<dbReference type="InterPro" id="IPR000276">
    <property type="entry name" value="GPCR_Rhodpsn"/>
</dbReference>
<evidence type="ECO:0000313" key="9">
    <source>
        <dbReference type="Proteomes" id="UP001249851"/>
    </source>
</evidence>
<dbReference type="PANTHER" id="PTHR22750">
    <property type="entry name" value="G-PROTEIN COUPLED RECEPTOR"/>
    <property type="match status" value="1"/>
</dbReference>
<evidence type="ECO:0000259" key="7">
    <source>
        <dbReference type="PROSITE" id="PS50262"/>
    </source>
</evidence>
<evidence type="ECO:0000256" key="6">
    <source>
        <dbReference type="SAM" id="Phobius"/>
    </source>
</evidence>
<dbReference type="Pfam" id="PF00001">
    <property type="entry name" value="7tm_1"/>
    <property type="match status" value="2"/>
</dbReference>
<name>A0AAD9VHB5_ACRCE</name>
<feature type="transmembrane region" description="Helical" evidence="6">
    <location>
        <begin position="112"/>
        <end position="134"/>
    </location>
</feature>
<keyword evidence="8" id="KW-0675">Receptor</keyword>
<feature type="transmembrane region" description="Helical" evidence="6">
    <location>
        <begin position="155"/>
        <end position="175"/>
    </location>
</feature>
<dbReference type="Proteomes" id="UP001249851">
    <property type="component" value="Unassembled WGS sequence"/>
</dbReference>
<keyword evidence="5 6" id="KW-0472">Membrane</keyword>
<evidence type="ECO:0000256" key="2">
    <source>
        <dbReference type="ARBA" id="ARBA00022475"/>
    </source>
</evidence>
<feature type="transmembrane region" description="Helical" evidence="6">
    <location>
        <begin position="269"/>
        <end position="290"/>
    </location>
</feature>
<comment type="caution">
    <text evidence="8">The sequence shown here is derived from an EMBL/GenBank/DDBJ whole genome shotgun (WGS) entry which is preliminary data.</text>
</comment>
<reference evidence="8" key="2">
    <citation type="journal article" date="2023" name="Science">
        <title>Genomic signatures of disease resistance in endangered staghorn corals.</title>
        <authorList>
            <person name="Vollmer S.V."/>
            <person name="Selwyn J.D."/>
            <person name="Despard B.A."/>
            <person name="Roesel C.L."/>
        </authorList>
    </citation>
    <scope>NUCLEOTIDE SEQUENCE</scope>
    <source>
        <strain evidence="8">K2</strain>
    </source>
</reference>
<dbReference type="SUPFAM" id="SSF81321">
    <property type="entry name" value="Family A G protein-coupled receptor-like"/>
    <property type="match status" value="1"/>
</dbReference>
<gene>
    <name evidence="8" type="ORF">P5673_000646</name>
</gene>
<dbReference type="InterPro" id="IPR017452">
    <property type="entry name" value="GPCR_Rhodpsn_7TM"/>
</dbReference>
<organism evidence="8 9">
    <name type="scientific">Acropora cervicornis</name>
    <name type="common">Staghorn coral</name>
    <dbReference type="NCBI Taxonomy" id="6130"/>
    <lineage>
        <taxon>Eukaryota</taxon>
        <taxon>Metazoa</taxon>
        <taxon>Cnidaria</taxon>
        <taxon>Anthozoa</taxon>
        <taxon>Hexacorallia</taxon>
        <taxon>Scleractinia</taxon>
        <taxon>Astrocoeniina</taxon>
        <taxon>Acroporidae</taxon>
        <taxon>Acropora</taxon>
    </lineage>
</organism>
<feature type="domain" description="G-protein coupled receptors family 1 profile" evidence="7">
    <location>
        <begin position="52"/>
        <end position="288"/>
    </location>
</feature>
<keyword evidence="9" id="KW-1185">Reference proteome</keyword>
<accession>A0AAD9VHB5</accession>
<feature type="transmembrane region" description="Helical" evidence="6">
    <location>
        <begin position="38"/>
        <end position="60"/>
    </location>
</feature>
<keyword evidence="2" id="KW-1003">Cell membrane</keyword>
<protein>
    <submittedName>
        <fullName evidence="8">Histamine H2 receptor</fullName>
    </submittedName>
</protein>
<evidence type="ECO:0000313" key="8">
    <source>
        <dbReference type="EMBL" id="KAK2574474.1"/>
    </source>
</evidence>
<dbReference type="PROSITE" id="PS50262">
    <property type="entry name" value="G_PROTEIN_RECEP_F1_2"/>
    <property type="match status" value="1"/>
</dbReference>
<dbReference type="GO" id="GO:0004930">
    <property type="term" value="F:G protein-coupled receptor activity"/>
    <property type="evidence" value="ECO:0007669"/>
    <property type="project" value="InterPro"/>
</dbReference>
<dbReference type="Gene3D" id="1.20.1070.10">
    <property type="entry name" value="Rhodopsin 7-helix transmembrane proteins"/>
    <property type="match status" value="1"/>
</dbReference>
<comment type="subcellular location">
    <subcellularLocation>
        <location evidence="1">Cell membrane</location>
        <topology evidence="1">Multi-pass membrane protein</topology>
    </subcellularLocation>
</comment>
<dbReference type="GO" id="GO:0005886">
    <property type="term" value="C:plasma membrane"/>
    <property type="evidence" value="ECO:0007669"/>
    <property type="project" value="UniProtKB-SubCell"/>
</dbReference>
<dbReference type="AlphaFoldDB" id="A0AAD9VHB5"/>
<sequence length="313" mass="35188">MALLNYSSFSSEKDSTLVELTCLLKFSNGVISRELTCLITVNIVLSITAILGNTLILIALHKDSSLHSPSKLLFRTLATTDLCVGLIAHPLSATTWISELEEQWDICRSTSIARFLTSYILCSVSLLTTTAISVDRLLALRLMLRYRQIVTLRRTHVVVVGFWVVSIVCTVVSYLNGFLSIYSNIIIALSLVTSVFSYFNIFRLLRRNKTKPHQTTRSQASPLHTALYRNTVYSALWIQLALVVCYLPYGIVQFALTASKNLNPFTAFVWGLTGSLVYMNSSLNPILYCWKIREVKQAVMETLRRIRGRCGSL</sequence>
<feature type="transmembrane region" description="Helical" evidence="6">
    <location>
        <begin position="181"/>
        <end position="205"/>
    </location>
</feature>
<reference evidence="8" key="1">
    <citation type="journal article" date="2023" name="G3 (Bethesda)">
        <title>Whole genome assembly and annotation of the endangered Caribbean coral Acropora cervicornis.</title>
        <authorList>
            <person name="Selwyn J.D."/>
            <person name="Vollmer S.V."/>
        </authorList>
    </citation>
    <scope>NUCLEOTIDE SEQUENCE</scope>
    <source>
        <strain evidence="8">K2</strain>
    </source>
</reference>
<keyword evidence="3 6" id="KW-0812">Transmembrane</keyword>
<keyword evidence="4 6" id="KW-1133">Transmembrane helix</keyword>
<evidence type="ECO:0000256" key="1">
    <source>
        <dbReference type="ARBA" id="ARBA00004651"/>
    </source>
</evidence>
<dbReference type="EMBL" id="JARQWQ010000001">
    <property type="protein sequence ID" value="KAK2574474.1"/>
    <property type="molecule type" value="Genomic_DNA"/>
</dbReference>
<dbReference type="PRINTS" id="PR00237">
    <property type="entry name" value="GPCRRHODOPSN"/>
</dbReference>
<feature type="transmembrane region" description="Helical" evidence="6">
    <location>
        <begin position="226"/>
        <end position="249"/>
    </location>
</feature>
<evidence type="ECO:0000256" key="3">
    <source>
        <dbReference type="ARBA" id="ARBA00022692"/>
    </source>
</evidence>